<dbReference type="GO" id="GO:0007265">
    <property type="term" value="P:Ras protein signal transduction"/>
    <property type="evidence" value="ECO:0007669"/>
    <property type="project" value="TreeGrafter"/>
</dbReference>
<feature type="region of interest" description="Disordered" evidence="3">
    <location>
        <begin position="1"/>
        <end position="45"/>
    </location>
</feature>
<keyword evidence="6" id="KW-1185">Reference proteome</keyword>
<accession>A0A6A6UFK0</accession>
<dbReference type="Pfam" id="PF00617">
    <property type="entry name" value="RasGEF"/>
    <property type="match status" value="1"/>
</dbReference>
<dbReference type="PANTHER" id="PTHR23113:SF363">
    <property type="entry name" value="PROTEIN SON OF SEVENLESS"/>
    <property type="match status" value="1"/>
</dbReference>
<evidence type="ECO:0000256" key="2">
    <source>
        <dbReference type="PROSITE-ProRule" id="PRU00168"/>
    </source>
</evidence>
<evidence type="ECO:0000313" key="5">
    <source>
        <dbReference type="EMBL" id="KAF2670962.1"/>
    </source>
</evidence>
<name>A0A6A6UFK0_9PEZI</name>
<dbReference type="SMART" id="SM00147">
    <property type="entry name" value="RasGEF"/>
    <property type="match status" value="1"/>
</dbReference>
<protein>
    <submittedName>
        <fullName evidence="5">Ras GEF</fullName>
    </submittedName>
</protein>
<sequence length="306" mass="34785">MPTVRIPTPTKPPPTIAESPIDFNEKHPHFHNKPPSSLSSDTPPAQPAHLPFILAYPADHLAQQFTILEKDALDELDWRELIDLRWNQSPPPASDWVAYLRTPDPFGVGLVIARFNLMVKWVISEILLTDAPPERARCIMHYIRIAAHCRRLRNFATMYQITVALLSADCARLKHTWALVPAGEISVLQDLERVVQPLRNFHNLRMEMETAPTETGCIPFIGIYTRDLVYNAQKPAVITSAPQNEYEPLVNFERHHTAAGIVKGLLRLLEQSGRYAFTPDPVCLARCLWVSALEETEIRRRAELLE</sequence>
<dbReference type="InterPro" id="IPR036964">
    <property type="entry name" value="RASGEF_cat_dom_sf"/>
</dbReference>
<dbReference type="PROSITE" id="PS50009">
    <property type="entry name" value="RASGEF_CAT"/>
    <property type="match status" value="1"/>
</dbReference>
<evidence type="ECO:0000259" key="4">
    <source>
        <dbReference type="PROSITE" id="PS50009"/>
    </source>
</evidence>
<dbReference type="SUPFAM" id="SSF48366">
    <property type="entry name" value="Ras GEF"/>
    <property type="match status" value="1"/>
</dbReference>
<dbReference type="GO" id="GO:0005886">
    <property type="term" value="C:plasma membrane"/>
    <property type="evidence" value="ECO:0007669"/>
    <property type="project" value="TreeGrafter"/>
</dbReference>
<evidence type="ECO:0000313" key="6">
    <source>
        <dbReference type="Proteomes" id="UP000799302"/>
    </source>
</evidence>
<keyword evidence="1 2" id="KW-0344">Guanine-nucleotide releasing factor</keyword>
<feature type="domain" description="Ras-GEF" evidence="4">
    <location>
        <begin position="57"/>
        <end position="302"/>
    </location>
</feature>
<organism evidence="5 6">
    <name type="scientific">Microthyrium microscopicum</name>
    <dbReference type="NCBI Taxonomy" id="703497"/>
    <lineage>
        <taxon>Eukaryota</taxon>
        <taxon>Fungi</taxon>
        <taxon>Dikarya</taxon>
        <taxon>Ascomycota</taxon>
        <taxon>Pezizomycotina</taxon>
        <taxon>Dothideomycetes</taxon>
        <taxon>Dothideomycetes incertae sedis</taxon>
        <taxon>Microthyriales</taxon>
        <taxon>Microthyriaceae</taxon>
        <taxon>Microthyrium</taxon>
    </lineage>
</organism>
<dbReference type="Proteomes" id="UP000799302">
    <property type="component" value="Unassembled WGS sequence"/>
</dbReference>
<dbReference type="InterPro" id="IPR008937">
    <property type="entry name" value="Ras-like_GEF"/>
</dbReference>
<dbReference type="AlphaFoldDB" id="A0A6A6UFK0"/>
<evidence type="ECO:0000256" key="1">
    <source>
        <dbReference type="ARBA" id="ARBA00022658"/>
    </source>
</evidence>
<dbReference type="OrthoDB" id="10254377at2759"/>
<gene>
    <name evidence="5" type="ORF">BT63DRAFT_399234</name>
</gene>
<dbReference type="InterPro" id="IPR023578">
    <property type="entry name" value="Ras_GEF_dom_sf"/>
</dbReference>
<dbReference type="Gene3D" id="1.10.840.10">
    <property type="entry name" value="Ras guanine-nucleotide exchange factors catalytic domain"/>
    <property type="match status" value="1"/>
</dbReference>
<proteinExistence type="predicted"/>
<reference evidence="5" key="1">
    <citation type="journal article" date="2020" name="Stud. Mycol.">
        <title>101 Dothideomycetes genomes: a test case for predicting lifestyles and emergence of pathogens.</title>
        <authorList>
            <person name="Haridas S."/>
            <person name="Albert R."/>
            <person name="Binder M."/>
            <person name="Bloem J."/>
            <person name="Labutti K."/>
            <person name="Salamov A."/>
            <person name="Andreopoulos B."/>
            <person name="Baker S."/>
            <person name="Barry K."/>
            <person name="Bills G."/>
            <person name="Bluhm B."/>
            <person name="Cannon C."/>
            <person name="Castanera R."/>
            <person name="Culley D."/>
            <person name="Daum C."/>
            <person name="Ezra D."/>
            <person name="Gonzalez J."/>
            <person name="Henrissat B."/>
            <person name="Kuo A."/>
            <person name="Liang C."/>
            <person name="Lipzen A."/>
            <person name="Lutzoni F."/>
            <person name="Magnuson J."/>
            <person name="Mondo S."/>
            <person name="Nolan M."/>
            <person name="Ohm R."/>
            <person name="Pangilinan J."/>
            <person name="Park H.-J."/>
            <person name="Ramirez L."/>
            <person name="Alfaro M."/>
            <person name="Sun H."/>
            <person name="Tritt A."/>
            <person name="Yoshinaga Y."/>
            <person name="Zwiers L.-H."/>
            <person name="Turgeon B."/>
            <person name="Goodwin S."/>
            <person name="Spatafora J."/>
            <person name="Crous P."/>
            <person name="Grigoriev I."/>
        </authorList>
    </citation>
    <scope>NUCLEOTIDE SEQUENCE</scope>
    <source>
        <strain evidence="5">CBS 115976</strain>
    </source>
</reference>
<feature type="compositionally biased region" description="Polar residues" evidence="3">
    <location>
        <begin position="34"/>
        <end position="43"/>
    </location>
</feature>
<dbReference type="InterPro" id="IPR001895">
    <property type="entry name" value="RASGEF_cat_dom"/>
</dbReference>
<dbReference type="GO" id="GO:0005085">
    <property type="term" value="F:guanyl-nucleotide exchange factor activity"/>
    <property type="evidence" value="ECO:0007669"/>
    <property type="project" value="UniProtKB-KW"/>
</dbReference>
<dbReference type="PANTHER" id="PTHR23113">
    <property type="entry name" value="GUANINE NUCLEOTIDE EXCHANGE FACTOR"/>
    <property type="match status" value="1"/>
</dbReference>
<dbReference type="EMBL" id="MU004233">
    <property type="protein sequence ID" value="KAF2670962.1"/>
    <property type="molecule type" value="Genomic_DNA"/>
</dbReference>
<evidence type="ECO:0000256" key="3">
    <source>
        <dbReference type="SAM" id="MobiDB-lite"/>
    </source>
</evidence>